<accession>A0A9N8RUK6</accession>
<dbReference type="Proteomes" id="UP000789704">
    <property type="component" value="Unassembled WGS sequence"/>
</dbReference>
<name>A0A9N8RUK6_9BURK</name>
<sequence>MPPRHDVLSLNEQQILDAACNAFQTSTRIYAAKPVPASSHTLAANGAIQFDIDDRKLVTGVHVASRASHTNLLLASNLHGSGDDRPLMLVAPYIDPGLASFLIDRNIPFLDVAGNAFIRAPEVTIMILGRARVSLSTHSPTSRSTTSKGLQVMFALATQPGLASEPYRKIAAISGAALSTTNQVVDDLLARGLLVTRRNGQRMFPDWPRYVEEWVSLYPTRLRIKLAQARFASASGDWWRSFDFLKFDARLGGEAAADLVTQDLKAARVTLYAEQKLGADFLKAARLRPAVDGDVEVLTTFWREPVDYGWDTSPSRPVVHPLLVYADLIASGDSRNLSVAKDIYDRFVGILHA</sequence>
<gene>
    <name evidence="1" type="ORF">LMG31841_01983</name>
</gene>
<dbReference type="AlphaFoldDB" id="A0A9N8RUK6"/>
<dbReference type="InterPro" id="IPR019238">
    <property type="entry name" value="AbiEi_2"/>
</dbReference>
<evidence type="ECO:0000313" key="1">
    <source>
        <dbReference type="EMBL" id="CAG4894760.1"/>
    </source>
</evidence>
<comment type="caution">
    <text evidence="1">The sequence shown here is derived from an EMBL/GenBank/DDBJ whole genome shotgun (WGS) entry which is preliminary data.</text>
</comment>
<protein>
    <recommendedName>
        <fullName evidence="3">Transcriptional regulator</fullName>
    </recommendedName>
</protein>
<evidence type="ECO:0008006" key="3">
    <source>
        <dbReference type="Google" id="ProtNLM"/>
    </source>
</evidence>
<dbReference type="RefSeq" id="WP_228875983.1">
    <property type="nucleotide sequence ID" value="NZ_CAJQYX010000001.1"/>
</dbReference>
<keyword evidence="2" id="KW-1185">Reference proteome</keyword>
<dbReference type="EMBL" id="CAJQZC010000003">
    <property type="protein sequence ID" value="CAG4894760.1"/>
    <property type="molecule type" value="Genomic_DNA"/>
</dbReference>
<reference evidence="1" key="1">
    <citation type="submission" date="2021-04" db="EMBL/GenBank/DDBJ databases">
        <authorList>
            <person name="Vanwijnsberghe S."/>
        </authorList>
    </citation>
    <scope>NUCLEOTIDE SEQUENCE</scope>
    <source>
        <strain evidence="1">LMG 31841</strain>
    </source>
</reference>
<organism evidence="1 2">
    <name type="scientific">Paraburkholderia saeva</name>
    <dbReference type="NCBI Taxonomy" id="2777537"/>
    <lineage>
        <taxon>Bacteria</taxon>
        <taxon>Pseudomonadati</taxon>
        <taxon>Pseudomonadota</taxon>
        <taxon>Betaproteobacteria</taxon>
        <taxon>Burkholderiales</taxon>
        <taxon>Burkholderiaceae</taxon>
        <taxon>Paraburkholderia</taxon>
    </lineage>
</organism>
<dbReference type="Pfam" id="PF09952">
    <property type="entry name" value="AbiEi_2"/>
    <property type="match status" value="1"/>
</dbReference>
<evidence type="ECO:0000313" key="2">
    <source>
        <dbReference type="Proteomes" id="UP000789704"/>
    </source>
</evidence>
<proteinExistence type="predicted"/>